<dbReference type="AlphaFoldDB" id="A0A7X5UP47"/>
<dbReference type="SUPFAM" id="SSF51230">
    <property type="entry name" value="Single hybrid motif"/>
    <property type="match status" value="1"/>
</dbReference>
<protein>
    <submittedName>
        <fullName evidence="3">Pyruvate/2-oxoglutarate dehydrogenase complex dihydrolipoamide acyltransferase (E2) component</fullName>
    </submittedName>
</protein>
<organism evidence="3 4">
    <name type="scientific">Saccharomonospora amisosensis</name>
    <dbReference type="NCBI Taxonomy" id="1128677"/>
    <lineage>
        <taxon>Bacteria</taxon>
        <taxon>Bacillati</taxon>
        <taxon>Actinomycetota</taxon>
        <taxon>Actinomycetes</taxon>
        <taxon>Pseudonocardiales</taxon>
        <taxon>Pseudonocardiaceae</taxon>
        <taxon>Saccharomonospora</taxon>
    </lineage>
</organism>
<evidence type="ECO:0000256" key="1">
    <source>
        <dbReference type="ARBA" id="ARBA00022823"/>
    </source>
</evidence>
<keyword evidence="3" id="KW-0670">Pyruvate</keyword>
<dbReference type="Pfam" id="PF00364">
    <property type="entry name" value="Biotin_lipoyl"/>
    <property type="match status" value="1"/>
</dbReference>
<dbReference type="InterPro" id="IPR003016">
    <property type="entry name" value="2-oxoA_DH_lipoyl-BS"/>
</dbReference>
<gene>
    <name evidence="3" type="ORF">FHU38_001691</name>
</gene>
<feature type="domain" description="Lipoyl-binding" evidence="2">
    <location>
        <begin position="1"/>
        <end position="77"/>
    </location>
</feature>
<dbReference type="PROSITE" id="PS50968">
    <property type="entry name" value="BIOTINYL_LIPOYL"/>
    <property type="match status" value="1"/>
</dbReference>
<evidence type="ECO:0000259" key="2">
    <source>
        <dbReference type="PROSITE" id="PS50968"/>
    </source>
</evidence>
<accession>A0A7X5UP47</accession>
<keyword evidence="3" id="KW-0012">Acyltransferase</keyword>
<dbReference type="Proteomes" id="UP000545493">
    <property type="component" value="Unassembled WGS sequence"/>
</dbReference>
<keyword evidence="3" id="KW-0808">Transferase</keyword>
<dbReference type="Gene3D" id="2.40.50.100">
    <property type="match status" value="1"/>
</dbReference>
<name>A0A7X5UP47_9PSEU</name>
<evidence type="ECO:0000313" key="3">
    <source>
        <dbReference type="EMBL" id="NIJ11347.1"/>
    </source>
</evidence>
<dbReference type="InterPro" id="IPR011053">
    <property type="entry name" value="Single_hybrid_motif"/>
</dbReference>
<reference evidence="3 4" key="1">
    <citation type="submission" date="2020-03" db="EMBL/GenBank/DDBJ databases">
        <title>Sequencing the genomes of 1000 actinobacteria strains.</title>
        <authorList>
            <person name="Klenk H.-P."/>
        </authorList>
    </citation>
    <scope>NUCLEOTIDE SEQUENCE [LARGE SCALE GENOMIC DNA]</scope>
    <source>
        <strain evidence="3 4">DSM 45685</strain>
    </source>
</reference>
<proteinExistence type="predicted"/>
<sequence length="77" mass="8069">MTDVVFPQVSTEDPNAEGAVATWFVADGESVSEGELIAEVAVDKVDMEIPAPSSGVLRLVVQEGDVVRQGAVIAKIE</sequence>
<dbReference type="RefSeq" id="WP_167168548.1">
    <property type="nucleotide sequence ID" value="NZ_JAAOYM010000001.1"/>
</dbReference>
<keyword evidence="1" id="KW-0450">Lipoyl</keyword>
<dbReference type="GO" id="GO:0016746">
    <property type="term" value="F:acyltransferase activity"/>
    <property type="evidence" value="ECO:0007669"/>
    <property type="project" value="UniProtKB-KW"/>
</dbReference>
<dbReference type="InterPro" id="IPR000089">
    <property type="entry name" value="Biotin_lipoyl"/>
</dbReference>
<dbReference type="CDD" id="cd06849">
    <property type="entry name" value="lipoyl_domain"/>
    <property type="match status" value="1"/>
</dbReference>
<keyword evidence="4" id="KW-1185">Reference proteome</keyword>
<evidence type="ECO:0000313" key="4">
    <source>
        <dbReference type="Proteomes" id="UP000545493"/>
    </source>
</evidence>
<comment type="caution">
    <text evidence="3">The sequence shown here is derived from an EMBL/GenBank/DDBJ whole genome shotgun (WGS) entry which is preliminary data.</text>
</comment>
<dbReference type="EMBL" id="JAAOYM010000001">
    <property type="protein sequence ID" value="NIJ11347.1"/>
    <property type="molecule type" value="Genomic_DNA"/>
</dbReference>
<dbReference type="PROSITE" id="PS00189">
    <property type="entry name" value="LIPOYL"/>
    <property type="match status" value="1"/>
</dbReference>